<dbReference type="InterPro" id="IPR013830">
    <property type="entry name" value="SGNH_hydro"/>
</dbReference>
<protein>
    <submittedName>
        <fullName evidence="2">Lysophospholipase L1-like esterase</fullName>
    </submittedName>
</protein>
<dbReference type="PANTHER" id="PTHR30383:SF29">
    <property type="entry name" value="SGNH HYDROLASE-TYPE ESTERASE DOMAIN-CONTAINING PROTEIN"/>
    <property type="match status" value="1"/>
</dbReference>
<evidence type="ECO:0000259" key="1">
    <source>
        <dbReference type="Pfam" id="PF13472"/>
    </source>
</evidence>
<dbReference type="Proteomes" id="UP000553963">
    <property type="component" value="Unassembled WGS sequence"/>
</dbReference>
<dbReference type="PANTHER" id="PTHR30383">
    <property type="entry name" value="THIOESTERASE 1/PROTEASE 1/LYSOPHOSPHOLIPASE L1"/>
    <property type="match status" value="1"/>
</dbReference>
<keyword evidence="3" id="KW-1185">Reference proteome</keyword>
<comment type="caution">
    <text evidence="2">The sequence shown here is derived from an EMBL/GenBank/DDBJ whole genome shotgun (WGS) entry which is preliminary data.</text>
</comment>
<gene>
    <name evidence="2" type="ORF">GGR25_003034</name>
</gene>
<dbReference type="GO" id="GO:0016788">
    <property type="term" value="F:hydrolase activity, acting on ester bonds"/>
    <property type="evidence" value="ECO:0007669"/>
    <property type="project" value="UniProtKB-ARBA"/>
</dbReference>
<evidence type="ECO:0000313" key="2">
    <source>
        <dbReference type="EMBL" id="MBB3931976.1"/>
    </source>
</evidence>
<dbReference type="RefSeq" id="WP_183399657.1">
    <property type="nucleotide sequence ID" value="NZ_JACIDS010000004.1"/>
</dbReference>
<sequence>MTTRRILCFGDSLTWGWVAVPEGAPTVRFPFEQRWTGVMASALGPDYEIIEEGLSARTTSIDDPIDPRLNGSAYLPTALASHLPLDLVVIMLGTNDTKSYYRRTPYEIALGMSKLVGQVLTSAGGVGTVYPAPQVLVVAPPPLADMPHSWFQGMFEGGREKTVALAAQYRSLASFMKVDFFDAGSCVTTGGVDGIHFTAENNAALGTALAVKVAEILDRRLAA</sequence>
<dbReference type="CDD" id="cd01839">
    <property type="entry name" value="SGNH_arylesterase_like"/>
    <property type="match status" value="1"/>
</dbReference>
<dbReference type="AlphaFoldDB" id="A0A840AUG4"/>
<dbReference type="EMBL" id="JACIDS010000004">
    <property type="protein sequence ID" value="MBB3931976.1"/>
    <property type="molecule type" value="Genomic_DNA"/>
</dbReference>
<reference evidence="2 3" key="1">
    <citation type="submission" date="2020-08" db="EMBL/GenBank/DDBJ databases">
        <title>Genomic Encyclopedia of Type Strains, Phase IV (KMG-IV): sequencing the most valuable type-strain genomes for metagenomic binning, comparative biology and taxonomic classification.</title>
        <authorList>
            <person name="Goeker M."/>
        </authorList>
    </citation>
    <scope>NUCLEOTIDE SEQUENCE [LARGE SCALE GENOMIC DNA]</scope>
    <source>
        <strain evidence="2 3">DSM 25966</strain>
    </source>
</reference>
<dbReference type="Gene3D" id="3.40.50.1110">
    <property type="entry name" value="SGNH hydrolase"/>
    <property type="match status" value="1"/>
</dbReference>
<accession>A0A840AUG4</accession>
<proteinExistence type="predicted"/>
<name>A0A840AUG4_9HYPH</name>
<organism evidence="2 3">
    <name type="scientific">Kaistia hirudinis</name>
    <dbReference type="NCBI Taxonomy" id="1293440"/>
    <lineage>
        <taxon>Bacteria</taxon>
        <taxon>Pseudomonadati</taxon>
        <taxon>Pseudomonadota</taxon>
        <taxon>Alphaproteobacteria</taxon>
        <taxon>Hyphomicrobiales</taxon>
        <taxon>Kaistiaceae</taxon>
        <taxon>Kaistia</taxon>
    </lineage>
</organism>
<dbReference type="SUPFAM" id="SSF52266">
    <property type="entry name" value="SGNH hydrolase"/>
    <property type="match status" value="1"/>
</dbReference>
<dbReference type="InterPro" id="IPR036514">
    <property type="entry name" value="SGNH_hydro_sf"/>
</dbReference>
<evidence type="ECO:0000313" key="3">
    <source>
        <dbReference type="Proteomes" id="UP000553963"/>
    </source>
</evidence>
<dbReference type="InterPro" id="IPR051532">
    <property type="entry name" value="Ester_Hydrolysis_Enzymes"/>
</dbReference>
<feature type="domain" description="SGNH hydrolase-type esterase" evidence="1">
    <location>
        <begin position="8"/>
        <end position="200"/>
    </location>
</feature>
<dbReference type="Pfam" id="PF13472">
    <property type="entry name" value="Lipase_GDSL_2"/>
    <property type="match status" value="1"/>
</dbReference>